<feature type="domain" description="ELM2" evidence="5">
    <location>
        <begin position="17"/>
        <end position="102"/>
    </location>
</feature>
<evidence type="ECO:0000313" key="8">
    <source>
        <dbReference type="Proteomes" id="UP001642540"/>
    </source>
</evidence>
<accession>A0ABP1QJI7</accession>
<feature type="domain" description="SANT" evidence="6">
    <location>
        <begin position="114"/>
        <end position="156"/>
    </location>
</feature>
<dbReference type="InterPro" id="IPR001005">
    <property type="entry name" value="SANT/Myb"/>
</dbReference>
<dbReference type="PANTHER" id="PTHR16089">
    <property type="entry name" value="REST COREPRESSOR COREST PROTEIN-RELATED"/>
    <property type="match status" value="1"/>
</dbReference>
<dbReference type="PROSITE" id="PS51156">
    <property type="entry name" value="ELM2"/>
    <property type="match status" value="1"/>
</dbReference>
<evidence type="ECO:0000256" key="4">
    <source>
        <dbReference type="ARBA" id="ARBA00023242"/>
    </source>
</evidence>
<gene>
    <name evidence="7" type="ORF">ODALV1_LOCUS12023</name>
</gene>
<sequence length="197" mass="23056">MANAGSNKMETEIVLIAGKNGGLTFIDSLKVPEFEERKDLRKDDDDNVGLVWKPCAALSEERVKVFLEKAKKMKIEEELALEMLLANDYNTEESLLDLQNWKVEHPQQLWDKMERHKFQKAYFSHGKKFTEIRKHFPKRSLGEIIMFYLNWKRTDGIGNIIYIQQKEKQTIMRAELEEHINNTVDQLLSGVVVKNNM</sequence>
<keyword evidence="3" id="KW-0804">Transcription</keyword>
<proteinExistence type="predicted"/>
<dbReference type="EMBL" id="CAXLJM020000036">
    <property type="protein sequence ID" value="CAL8105305.1"/>
    <property type="molecule type" value="Genomic_DNA"/>
</dbReference>
<dbReference type="SMART" id="SM00717">
    <property type="entry name" value="SANT"/>
    <property type="match status" value="1"/>
</dbReference>
<dbReference type="Gene3D" id="1.10.10.60">
    <property type="entry name" value="Homeodomain-like"/>
    <property type="match status" value="1"/>
</dbReference>
<evidence type="ECO:0000256" key="1">
    <source>
        <dbReference type="ARBA" id="ARBA00004123"/>
    </source>
</evidence>
<dbReference type="PROSITE" id="PS51293">
    <property type="entry name" value="SANT"/>
    <property type="match status" value="1"/>
</dbReference>
<dbReference type="SUPFAM" id="SSF46689">
    <property type="entry name" value="Homeodomain-like"/>
    <property type="match status" value="1"/>
</dbReference>
<dbReference type="PANTHER" id="PTHR16089:SF28">
    <property type="entry name" value="REST COREPRESSOR"/>
    <property type="match status" value="1"/>
</dbReference>
<dbReference type="InterPro" id="IPR051066">
    <property type="entry name" value="Trans_reg/Corepressor"/>
</dbReference>
<keyword evidence="2" id="KW-0805">Transcription regulation</keyword>
<organism evidence="7 8">
    <name type="scientific">Orchesella dallaii</name>
    <dbReference type="NCBI Taxonomy" id="48710"/>
    <lineage>
        <taxon>Eukaryota</taxon>
        <taxon>Metazoa</taxon>
        <taxon>Ecdysozoa</taxon>
        <taxon>Arthropoda</taxon>
        <taxon>Hexapoda</taxon>
        <taxon>Collembola</taxon>
        <taxon>Entomobryomorpha</taxon>
        <taxon>Entomobryoidea</taxon>
        <taxon>Orchesellidae</taxon>
        <taxon>Orchesellinae</taxon>
        <taxon>Orchesella</taxon>
    </lineage>
</organism>
<dbReference type="InterPro" id="IPR017884">
    <property type="entry name" value="SANT_dom"/>
</dbReference>
<reference evidence="7 8" key="1">
    <citation type="submission" date="2024-08" db="EMBL/GenBank/DDBJ databases">
        <authorList>
            <person name="Cucini C."/>
            <person name="Frati F."/>
        </authorList>
    </citation>
    <scope>NUCLEOTIDE SEQUENCE [LARGE SCALE GENOMIC DNA]</scope>
</reference>
<evidence type="ECO:0000259" key="6">
    <source>
        <dbReference type="PROSITE" id="PS51293"/>
    </source>
</evidence>
<evidence type="ECO:0008006" key="9">
    <source>
        <dbReference type="Google" id="ProtNLM"/>
    </source>
</evidence>
<name>A0ABP1QJI7_9HEXA</name>
<dbReference type="Proteomes" id="UP001642540">
    <property type="component" value="Unassembled WGS sequence"/>
</dbReference>
<protein>
    <recommendedName>
        <fullName evidence="9">REST corepressor</fullName>
    </recommendedName>
</protein>
<dbReference type="InterPro" id="IPR009057">
    <property type="entry name" value="Homeodomain-like_sf"/>
</dbReference>
<keyword evidence="8" id="KW-1185">Reference proteome</keyword>
<evidence type="ECO:0000259" key="5">
    <source>
        <dbReference type="PROSITE" id="PS51156"/>
    </source>
</evidence>
<keyword evidence="4" id="KW-0539">Nucleus</keyword>
<evidence type="ECO:0000256" key="2">
    <source>
        <dbReference type="ARBA" id="ARBA00023015"/>
    </source>
</evidence>
<evidence type="ECO:0000313" key="7">
    <source>
        <dbReference type="EMBL" id="CAL8105305.1"/>
    </source>
</evidence>
<comment type="caution">
    <text evidence="7">The sequence shown here is derived from an EMBL/GenBank/DDBJ whole genome shotgun (WGS) entry which is preliminary data.</text>
</comment>
<dbReference type="InterPro" id="IPR000949">
    <property type="entry name" value="ELM2_dom"/>
</dbReference>
<dbReference type="Pfam" id="PF01448">
    <property type="entry name" value="ELM2"/>
    <property type="match status" value="1"/>
</dbReference>
<comment type="subcellular location">
    <subcellularLocation>
        <location evidence="1">Nucleus</location>
    </subcellularLocation>
</comment>
<evidence type="ECO:0000256" key="3">
    <source>
        <dbReference type="ARBA" id="ARBA00023163"/>
    </source>
</evidence>